<proteinExistence type="predicted"/>
<gene>
    <name evidence="2" type="ORF">JOC47_000459</name>
</gene>
<dbReference type="AlphaFoldDB" id="A0A938XRT5"/>
<comment type="caution">
    <text evidence="2">The sequence shown here is derived from an EMBL/GenBank/DDBJ whole genome shotgun (WGS) entry which is preliminary data.</text>
</comment>
<dbReference type="RefSeq" id="WP_204700360.1">
    <property type="nucleotide sequence ID" value="NZ_JAFBDQ010000002.1"/>
</dbReference>
<dbReference type="SUPFAM" id="SSF56935">
    <property type="entry name" value="Porins"/>
    <property type="match status" value="1"/>
</dbReference>
<evidence type="ECO:0000256" key="1">
    <source>
        <dbReference type="SAM" id="SignalP"/>
    </source>
</evidence>
<evidence type="ECO:0000313" key="2">
    <source>
        <dbReference type="EMBL" id="MBM7555634.1"/>
    </source>
</evidence>
<evidence type="ECO:0000313" key="3">
    <source>
        <dbReference type="Proteomes" id="UP000774000"/>
    </source>
</evidence>
<name>A0A938XRT5_9FIRM</name>
<organism evidence="2 3">
    <name type="scientific">Halanaerobacter jeridensis</name>
    <dbReference type="NCBI Taxonomy" id="706427"/>
    <lineage>
        <taxon>Bacteria</taxon>
        <taxon>Bacillati</taxon>
        <taxon>Bacillota</taxon>
        <taxon>Clostridia</taxon>
        <taxon>Halanaerobiales</taxon>
        <taxon>Halobacteroidaceae</taxon>
        <taxon>Halanaerobacter</taxon>
    </lineage>
</organism>
<keyword evidence="1" id="KW-0732">Signal</keyword>
<accession>A0A938XRT5</accession>
<protein>
    <recommendedName>
        <fullName evidence="4">Porin</fullName>
    </recommendedName>
</protein>
<dbReference type="EMBL" id="JAFBDQ010000002">
    <property type="protein sequence ID" value="MBM7555634.1"/>
    <property type="molecule type" value="Genomic_DNA"/>
</dbReference>
<evidence type="ECO:0008006" key="4">
    <source>
        <dbReference type="Google" id="ProtNLM"/>
    </source>
</evidence>
<keyword evidence="3" id="KW-1185">Reference proteome</keyword>
<dbReference type="Proteomes" id="UP000774000">
    <property type="component" value="Unassembled WGS sequence"/>
</dbReference>
<feature type="chain" id="PRO_5037735886" description="Porin" evidence="1">
    <location>
        <begin position="25"/>
        <end position="323"/>
    </location>
</feature>
<reference evidence="2" key="1">
    <citation type="submission" date="2021-01" db="EMBL/GenBank/DDBJ databases">
        <title>Genomic Encyclopedia of Type Strains, Phase IV (KMG-IV): sequencing the most valuable type-strain genomes for metagenomic binning, comparative biology and taxonomic classification.</title>
        <authorList>
            <person name="Goeker M."/>
        </authorList>
    </citation>
    <scope>NUCLEOTIDE SEQUENCE</scope>
    <source>
        <strain evidence="2">DSM 23230</strain>
    </source>
</reference>
<sequence length="323" mass="36571">MKRKGLMIMLGLVIILASTTVANATTNRMRVLGNGGLVGIVSDEAIDLELNSAQLSRINDNKLFMDMHLRLEDDENYFFLAPKVAYQLQSNNTLGIYADINSHEDRDDVLSFRIADAIQIDDKLAIGGRVGMVDWKDENEVVLEGGFVYQPSATITIDGSLGINHGFQLYDNIYEDNTNLFLRRTKEINKDESIVALIDLEFYDDESEESQKIAIGKNSRYKDSFLAYGLDFYNQDDYTKIDFNWGAESIITEKVTLRVGSKHRLFAKNNDDEKLSTPRLNHVNVGLTYNYNQQTQIDIAYLPYVQLGDDATTDINISLTKVF</sequence>
<feature type="signal peptide" evidence="1">
    <location>
        <begin position="1"/>
        <end position="24"/>
    </location>
</feature>